<dbReference type="EMBL" id="JAKNSF020000037">
    <property type="protein sequence ID" value="KAK7727563.1"/>
    <property type="molecule type" value="Genomic_DNA"/>
</dbReference>
<proteinExistence type="predicted"/>
<keyword evidence="4" id="KW-1185">Reference proteome</keyword>
<evidence type="ECO:0000313" key="4">
    <source>
        <dbReference type="Proteomes" id="UP001430848"/>
    </source>
</evidence>
<protein>
    <recommendedName>
        <fullName evidence="2">AB hydrolase-1 domain-containing protein</fullName>
    </recommendedName>
</protein>
<feature type="domain" description="AB hydrolase-1" evidence="2">
    <location>
        <begin position="83"/>
        <end position="377"/>
    </location>
</feature>
<organism evidence="3 4">
    <name type="scientific">Diaporthe eres</name>
    <name type="common">Phomopsis oblonga</name>
    <dbReference type="NCBI Taxonomy" id="83184"/>
    <lineage>
        <taxon>Eukaryota</taxon>
        <taxon>Fungi</taxon>
        <taxon>Dikarya</taxon>
        <taxon>Ascomycota</taxon>
        <taxon>Pezizomycotina</taxon>
        <taxon>Sordariomycetes</taxon>
        <taxon>Sordariomycetidae</taxon>
        <taxon>Diaporthales</taxon>
        <taxon>Diaporthaceae</taxon>
        <taxon>Diaporthe</taxon>
        <taxon>Diaporthe eres species complex</taxon>
    </lineage>
</organism>
<dbReference type="PANTHER" id="PTHR43194">
    <property type="entry name" value="HYDROLASE ALPHA/BETA FOLD FAMILY"/>
    <property type="match status" value="1"/>
</dbReference>
<gene>
    <name evidence="3" type="ORF">SLS63_007005</name>
</gene>
<dbReference type="Pfam" id="PF12697">
    <property type="entry name" value="Abhydrolase_6"/>
    <property type="match status" value="1"/>
</dbReference>
<evidence type="ECO:0000259" key="2">
    <source>
        <dbReference type="Pfam" id="PF12697"/>
    </source>
</evidence>
<sequence>MASLLPNFLTFGLLPSFFSAVMPYGQSPMAGRNTEAFAERTFFYVGGQYVNSSFPGTQQDQYMVGQMYVERLTPPTILHEHPLVFIHGSGQTATNWLNTPDGREGWASYFLRQGYVVYLTDQPERGRSIYTPGSGELTVFSTTATSSIFTAPEKVLPLPYPQAALHSQWPGTGLPGDSSFDAFFASQVQLQTNGTITARLTNNSYVALADRIGTPHILITHSQAGPFGWQLANERPDLLAGLVAIEPGANPFETWTGPPYAPGYAATWPPLTYGLTVLPLVYDPPLPDNDADALKRETIPPAGPNLAPCILQAEPARRLPNLAKVPVLQMVGEASFHAVFSGCVASYLEQAGVDVEFVRLEERGLRGNGHLMFMEKNSIEIAEQVPPARFGAEYEIVLRLLMTSMSPPQVPHLQEQSDCLEGLELAYSVDRPTQGMFISSDGRKFLSQRYSTTLPPITVELLSDNTTVLYPNAEWNSYNSSDPDSDPATTFVSIDGARIGPDGRYWLVDGGSSGVNKSTKLVGVNLTTDEVDKIYYLEDIRGSNGGIDDVRFGPSGDVAYLSDTAGAMLVLNLTTGDGVRVLAGDDSAMAWFPMMYNGTLVPGYGGSGGLSVGLDQMEVSPDGVYLYYQPCNGGLYRIETAYVDASLTNATLAASLGDYASPFALTPSTGGSTIDGDGNIYVSDTNLLAIWKVTPEGRTTILVQDDALIWTDLMWVTADKKLWLPASQMRPGADGLMAEGPNNIFTYPIDAGPSPIDHA</sequence>
<feature type="chain" id="PRO_5045948217" description="AB hydrolase-1 domain-containing protein" evidence="1">
    <location>
        <begin position="21"/>
        <end position="759"/>
    </location>
</feature>
<dbReference type="SUPFAM" id="SSF53474">
    <property type="entry name" value="alpha/beta-Hydrolases"/>
    <property type="match status" value="1"/>
</dbReference>
<keyword evidence="1" id="KW-0732">Signal</keyword>
<dbReference type="InterPro" id="IPR029058">
    <property type="entry name" value="AB_hydrolase_fold"/>
</dbReference>
<dbReference type="InterPro" id="IPR050228">
    <property type="entry name" value="Carboxylesterase_BioH"/>
</dbReference>
<dbReference type="Proteomes" id="UP001430848">
    <property type="component" value="Unassembled WGS sequence"/>
</dbReference>
<dbReference type="Gene3D" id="2.120.10.30">
    <property type="entry name" value="TolB, C-terminal domain"/>
    <property type="match status" value="1"/>
</dbReference>
<evidence type="ECO:0000256" key="1">
    <source>
        <dbReference type="SAM" id="SignalP"/>
    </source>
</evidence>
<dbReference type="PANTHER" id="PTHR43194:SF4">
    <property type="entry name" value="AB HYDROLASE-1 DOMAIN-CONTAINING PROTEIN"/>
    <property type="match status" value="1"/>
</dbReference>
<dbReference type="CDD" id="cd12809">
    <property type="entry name" value="Esterase_713_like-2"/>
    <property type="match status" value="1"/>
</dbReference>
<dbReference type="InterPro" id="IPR011042">
    <property type="entry name" value="6-blade_b-propeller_TolB-like"/>
</dbReference>
<reference evidence="3 4" key="1">
    <citation type="submission" date="2024-02" db="EMBL/GenBank/DDBJ databases">
        <title>De novo assembly and annotation of 12 fungi associated with fruit tree decline syndrome in Ontario, Canada.</title>
        <authorList>
            <person name="Sulman M."/>
            <person name="Ellouze W."/>
            <person name="Ilyukhin E."/>
        </authorList>
    </citation>
    <scope>NUCLEOTIDE SEQUENCE [LARGE SCALE GENOMIC DNA]</scope>
    <source>
        <strain evidence="3 4">M169</strain>
    </source>
</reference>
<dbReference type="SUPFAM" id="SSF63829">
    <property type="entry name" value="Calcium-dependent phosphotriesterase"/>
    <property type="match status" value="1"/>
</dbReference>
<dbReference type="Gene3D" id="3.40.50.1820">
    <property type="entry name" value="alpha/beta hydrolase"/>
    <property type="match status" value="1"/>
</dbReference>
<name>A0ABR1P6D3_DIAER</name>
<accession>A0ABR1P6D3</accession>
<dbReference type="InterPro" id="IPR000073">
    <property type="entry name" value="AB_hydrolase_1"/>
</dbReference>
<feature type="signal peptide" evidence="1">
    <location>
        <begin position="1"/>
        <end position="20"/>
    </location>
</feature>
<comment type="caution">
    <text evidence="3">The sequence shown here is derived from an EMBL/GenBank/DDBJ whole genome shotgun (WGS) entry which is preliminary data.</text>
</comment>
<evidence type="ECO:0000313" key="3">
    <source>
        <dbReference type="EMBL" id="KAK7727563.1"/>
    </source>
</evidence>